<keyword evidence="4" id="KW-1185">Reference proteome</keyword>
<name>A0A1H8HX89_9BACT</name>
<proteinExistence type="predicted"/>
<evidence type="ECO:0000256" key="1">
    <source>
        <dbReference type="ARBA" id="ARBA00022603"/>
    </source>
</evidence>
<dbReference type="SUPFAM" id="SSF53335">
    <property type="entry name" value="S-adenosyl-L-methionine-dependent methyltransferases"/>
    <property type="match status" value="1"/>
</dbReference>
<reference evidence="3 4" key="1">
    <citation type="submission" date="2016-10" db="EMBL/GenBank/DDBJ databases">
        <authorList>
            <person name="de Groot N.N."/>
        </authorList>
    </citation>
    <scope>NUCLEOTIDE SEQUENCE [LARGE SCALE GENOMIC DNA]</scope>
    <source>
        <strain evidence="3 4">DSM 21039</strain>
    </source>
</reference>
<gene>
    <name evidence="3" type="ORF">SAMN04488505_111185</name>
</gene>
<dbReference type="GO" id="GO:0032259">
    <property type="term" value="P:methylation"/>
    <property type="evidence" value="ECO:0007669"/>
    <property type="project" value="UniProtKB-KW"/>
</dbReference>
<dbReference type="OrthoDB" id="652025at2"/>
<dbReference type="GO" id="GO:0008168">
    <property type="term" value="F:methyltransferase activity"/>
    <property type="evidence" value="ECO:0007669"/>
    <property type="project" value="UniProtKB-KW"/>
</dbReference>
<evidence type="ECO:0000313" key="3">
    <source>
        <dbReference type="EMBL" id="SEN60803.1"/>
    </source>
</evidence>
<protein>
    <submittedName>
        <fullName evidence="3">Leucine carboxyl methyltransferase</fullName>
    </submittedName>
</protein>
<dbReference type="AlphaFoldDB" id="A0A1H8HX89"/>
<evidence type="ECO:0000256" key="2">
    <source>
        <dbReference type="ARBA" id="ARBA00022679"/>
    </source>
</evidence>
<keyword evidence="1 3" id="KW-0489">Methyltransferase</keyword>
<dbReference type="Proteomes" id="UP000198984">
    <property type="component" value="Unassembled WGS sequence"/>
</dbReference>
<dbReference type="Pfam" id="PF04072">
    <property type="entry name" value="LCM"/>
    <property type="match status" value="1"/>
</dbReference>
<accession>A0A1H8HX89</accession>
<sequence>MNTPASMLRVAPTSALILSYAKEMYTDPLSRKYMQYIDLGDVQPLVAAISQLNVPLEGMIQLRKKMVRYLVRQFISRYPQQQICIMAAGLDPLGLQLAAEYPQLINGIYEMDQAWMEDKGRIYRNIAPQLSLPVTLLTDITHTIQCKRQLRDAGYDASQPAIIILEGIVPYITEEQFRDIIQCFSTKNARNTVIIDYLLPAEDIRPAATRHAFNEIKDLLQKSLGVDLYYYSRKKILNILELMQAEIHDVYDMHTVEKKLYGYNNIYPHRGDSWMEMAAFHL</sequence>
<dbReference type="InterPro" id="IPR007213">
    <property type="entry name" value="Ppm1/Ppm2/Tcmp"/>
</dbReference>
<organism evidence="3 4">
    <name type="scientific">Chitinophaga rupis</name>
    <dbReference type="NCBI Taxonomy" id="573321"/>
    <lineage>
        <taxon>Bacteria</taxon>
        <taxon>Pseudomonadati</taxon>
        <taxon>Bacteroidota</taxon>
        <taxon>Chitinophagia</taxon>
        <taxon>Chitinophagales</taxon>
        <taxon>Chitinophagaceae</taxon>
        <taxon>Chitinophaga</taxon>
    </lineage>
</organism>
<dbReference type="Gene3D" id="3.40.50.150">
    <property type="entry name" value="Vaccinia Virus protein VP39"/>
    <property type="match status" value="1"/>
</dbReference>
<dbReference type="EMBL" id="FOBB01000011">
    <property type="protein sequence ID" value="SEN60803.1"/>
    <property type="molecule type" value="Genomic_DNA"/>
</dbReference>
<dbReference type="InterPro" id="IPR029063">
    <property type="entry name" value="SAM-dependent_MTases_sf"/>
</dbReference>
<keyword evidence="2 3" id="KW-0808">Transferase</keyword>
<dbReference type="RefSeq" id="WP_089920327.1">
    <property type="nucleotide sequence ID" value="NZ_FOBB01000011.1"/>
</dbReference>
<evidence type="ECO:0000313" key="4">
    <source>
        <dbReference type="Proteomes" id="UP000198984"/>
    </source>
</evidence>